<feature type="region of interest" description="Disordered" evidence="12">
    <location>
        <begin position="1"/>
        <end position="86"/>
    </location>
</feature>
<dbReference type="InterPro" id="IPR007125">
    <property type="entry name" value="H2A/H2B/H3"/>
</dbReference>
<evidence type="ECO:0000259" key="13">
    <source>
        <dbReference type="Pfam" id="PF00125"/>
    </source>
</evidence>
<keyword evidence="6" id="KW-0158">Chromosome</keyword>
<keyword evidence="7" id="KW-0488">Methylation</keyword>
<dbReference type="FunFam" id="1.10.20.10:FF:000096">
    <property type="entry name" value="Histone H3"/>
    <property type="match status" value="1"/>
</dbReference>
<evidence type="ECO:0000313" key="15">
    <source>
        <dbReference type="Proteomes" id="UP000236333"/>
    </source>
</evidence>
<feature type="compositionally biased region" description="Basic and acidic residues" evidence="12">
    <location>
        <begin position="20"/>
        <end position="30"/>
    </location>
</feature>
<reference evidence="14 15" key="1">
    <citation type="journal article" date="2017" name="Mol. Biol. Evol.">
        <title>The 4-celled Tetrabaena socialis nuclear genome reveals the essential components for genetic control of cell number at the origin of multicellularity in the volvocine lineage.</title>
        <authorList>
            <person name="Featherston J."/>
            <person name="Arakaki Y."/>
            <person name="Hanschen E.R."/>
            <person name="Ferris P.J."/>
            <person name="Michod R.E."/>
            <person name="Olson B.J.S.C."/>
            <person name="Nozaki H."/>
            <person name="Durand P.M."/>
        </authorList>
    </citation>
    <scope>NUCLEOTIDE SEQUENCE [LARGE SCALE GENOMIC DNA]</scope>
    <source>
        <strain evidence="14 15">NIES-571</strain>
    </source>
</reference>
<accession>A0A2J8AIH0</accession>
<evidence type="ECO:0000256" key="9">
    <source>
        <dbReference type="ARBA" id="ARBA00023125"/>
    </source>
</evidence>
<comment type="subcellular location">
    <subcellularLocation>
        <location evidence="3">Chromosome</location>
    </subcellularLocation>
    <subcellularLocation>
        <location evidence="2">Nucleus</location>
    </subcellularLocation>
</comment>
<protein>
    <submittedName>
        <fullName evidence="14">Histone H3.2</fullName>
    </submittedName>
</protein>
<dbReference type="GO" id="GO:0005634">
    <property type="term" value="C:nucleus"/>
    <property type="evidence" value="ECO:0007669"/>
    <property type="project" value="UniProtKB-SubCell"/>
</dbReference>
<evidence type="ECO:0000256" key="8">
    <source>
        <dbReference type="ARBA" id="ARBA00022990"/>
    </source>
</evidence>
<dbReference type="SMART" id="SM00428">
    <property type="entry name" value="H3"/>
    <property type="match status" value="1"/>
</dbReference>
<comment type="similarity">
    <text evidence="4">Belongs to the histone H3 family.</text>
</comment>
<evidence type="ECO:0000256" key="7">
    <source>
        <dbReference type="ARBA" id="ARBA00022481"/>
    </source>
</evidence>
<dbReference type="InterPro" id="IPR000164">
    <property type="entry name" value="Histone_H3/CENP-A"/>
</dbReference>
<dbReference type="Pfam" id="PF00125">
    <property type="entry name" value="Histone"/>
    <property type="match status" value="1"/>
</dbReference>
<feature type="compositionally biased region" description="Basic residues" evidence="12">
    <location>
        <begin position="1"/>
        <end position="11"/>
    </location>
</feature>
<dbReference type="CDD" id="cd22911">
    <property type="entry name" value="HFD_H3"/>
    <property type="match status" value="1"/>
</dbReference>
<evidence type="ECO:0000256" key="3">
    <source>
        <dbReference type="ARBA" id="ARBA00004286"/>
    </source>
</evidence>
<dbReference type="GO" id="GO:0000786">
    <property type="term" value="C:nucleosome"/>
    <property type="evidence" value="ECO:0007669"/>
    <property type="project" value="UniProtKB-KW"/>
</dbReference>
<organism evidence="14 15">
    <name type="scientific">Tetrabaena socialis</name>
    <dbReference type="NCBI Taxonomy" id="47790"/>
    <lineage>
        <taxon>Eukaryota</taxon>
        <taxon>Viridiplantae</taxon>
        <taxon>Chlorophyta</taxon>
        <taxon>core chlorophytes</taxon>
        <taxon>Chlorophyceae</taxon>
        <taxon>CS clade</taxon>
        <taxon>Chlamydomonadales</taxon>
        <taxon>Tetrabaenaceae</taxon>
        <taxon>Tetrabaena</taxon>
    </lineage>
</organism>
<dbReference type="OrthoDB" id="652632at2759"/>
<dbReference type="PRINTS" id="PR00622">
    <property type="entry name" value="HISTONEH3"/>
</dbReference>
<evidence type="ECO:0000256" key="12">
    <source>
        <dbReference type="SAM" id="MobiDB-lite"/>
    </source>
</evidence>
<dbReference type="GO" id="GO:0046982">
    <property type="term" value="F:protein heterodimerization activity"/>
    <property type="evidence" value="ECO:0007669"/>
    <property type="project" value="InterPro"/>
</dbReference>
<dbReference type="GO" id="GO:0003677">
    <property type="term" value="F:DNA binding"/>
    <property type="evidence" value="ECO:0007669"/>
    <property type="project" value="UniProtKB-KW"/>
</dbReference>
<evidence type="ECO:0000256" key="2">
    <source>
        <dbReference type="ARBA" id="ARBA00004123"/>
    </source>
</evidence>
<keyword evidence="11" id="KW-0544">Nucleosome core</keyword>
<dbReference type="AlphaFoldDB" id="A0A2J8AIH0"/>
<dbReference type="InterPro" id="IPR009072">
    <property type="entry name" value="Histone-fold"/>
</dbReference>
<sequence length="185" mass="20527">MARTKQMHTKKFAGSTAGKKRAEVLLEKTVKGGKGMKRLGTAAVKPEPVEKKTGVKSPARKSAARTPARKSAAQPPAPKPKRRVRRGTVALREIRKYQKTTELLIRRAPFQRLVREIAQKSATGAAGELRWRADALEALQEAAEAHVVGMMEDTQLCSIHAKRVTIMAKDMQLARRLRREDEAAE</sequence>
<comment type="function">
    <text evidence="1">Core component of nucleosome. Nucleosomes wrap and compact DNA into chromatin, limiting DNA accessibility to the cellular machineries which require DNA as a template. Histones thereby play a central role in transcription regulation, DNA repair, DNA replication and chromosomal stability. DNA accessibility is regulated via a complex set of post-translational modifications of histones, also called histone code, and nucleosome remodeling.</text>
</comment>
<keyword evidence="8" id="KW-0007">Acetylation</keyword>
<dbReference type="PROSITE" id="PS00959">
    <property type="entry name" value="HISTONE_H3_2"/>
    <property type="match status" value="1"/>
</dbReference>
<evidence type="ECO:0000313" key="14">
    <source>
        <dbReference type="EMBL" id="PNH12314.1"/>
    </source>
</evidence>
<evidence type="ECO:0000256" key="6">
    <source>
        <dbReference type="ARBA" id="ARBA00022454"/>
    </source>
</evidence>
<dbReference type="SUPFAM" id="SSF47113">
    <property type="entry name" value="Histone-fold"/>
    <property type="match status" value="1"/>
</dbReference>
<dbReference type="Proteomes" id="UP000236333">
    <property type="component" value="Unassembled WGS sequence"/>
</dbReference>
<dbReference type="Gene3D" id="1.10.20.10">
    <property type="entry name" value="Histone, subunit A"/>
    <property type="match status" value="1"/>
</dbReference>
<gene>
    <name evidence="14" type="ORF">TSOC_000791</name>
</gene>
<name>A0A2J8AIH0_9CHLO</name>
<evidence type="ECO:0000256" key="5">
    <source>
        <dbReference type="ARBA" id="ARBA00011538"/>
    </source>
</evidence>
<dbReference type="PANTHER" id="PTHR45810">
    <property type="entry name" value="HISTONE H3.2"/>
    <property type="match status" value="1"/>
</dbReference>
<keyword evidence="15" id="KW-1185">Reference proteome</keyword>
<comment type="subunit">
    <text evidence="5">The nucleosome is a histone octamer containing two molecules each of H2A, H2B, H3 and H4 assembled in one H3-H4 heterotetramer and two H2A-H2B heterodimers. The octamer wraps approximately 147 bp of DNA.</text>
</comment>
<dbReference type="PANTHER" id="PTHR45810:SF17">
    <property type="entry name" value="HISTONE H3-LIKE CENTROMERIC PROTEIN A"/>
    <property type="match status" value="1"/>
</dbReference>
<dbReference type="GO" id="GO:0030527">
    <property type="term" value="F:structural constituent of chromatin"/>
    <property type="evidence" value="ECO:0007669"/>
    <property type="project" value="InterPro"/>
</dbReference>
<comment type="caution">
    <text evidence="14">The sequence shown here is derived from an EMBL/GenBank/DDBJ whole genome shotgun (WGS) entry which is preliminary data.</text>
</comment>
<dbReference type="EMBL" id="PGGS01000011">
    <property type="protein sequence ID" value="PNH12314.1"/>
    <property type="molecule type" value="Genomic_DNA"/>
</dbReference>
<keyword evidence="10" id="KW-0539">Nucleus</keyword>
<keyword evidence="9" id="KW-0238">DNA-binding</keyword>
<proteinExistence type="inferred from homology"/>
<evidence type="ECO:0000256" key="4">
    <source>
        <dbReference type="ARBA" id="ARBA00010343"/>
    </source>
</evidence>
<evidence type="ECO:0000256" key="11">
    <source>
        <dbReference type="ARBA" id="ARBA00023269"/>
    </source>
</evidence>
<evidence type="ECO:0000256" key="1">
    <source>
        <dbReference type="ARBA" id="ARBA00002001"/>
    </source>
</evidence>
<feature type="domain" description="Core Histone H2A/H2B/H3" evidence="13">
    <location>
        <begin position="87"/>
        <end position="177"/>
    </location>
</feature>
<evidence type="ECO:0000256" key="10">
    <source>
        <dbReference type="ARBA" id="ARBA00023242"/>
    </source>
</evidence>